<feature type="compositionally biased region" description="Polar residues" evidence="1">
    <location>
        <begin position="1016"/>
        <end position="1029"/>
    </location>
</feature>
<reference evidence="2 3" key="1">
    <citation type="submission" date="2019-05" db="EMBL/GenBank/DDBJ databases">
        <title>Emergence of the Ug99 lineage of the wheat stem rust pathogen through somatic hybridization.</title>
        <authorList>
            <person name="Li F."/>
            <person name="Upadhyaya N.M."/>
            <person name="Sperschneider J."/>
            <person name="Matny O."/>
            <person name="Nguyen-Phuc H."/>
            <person name="Mago R."/>
            <person name="Raley C."/>
            <person name="Miller M.E."/>
            <person name="Silverstein K.A.T."/>
            <person name="Henningsen E."/>
            <person name="Hirsch C.D."/>
            <person name="Visser B."/>
            <person name="Pretorius Z.A."/>
            <person name="Steffenson B.J."/>
            <person name="Schwessinger B."/>
            <person name="Dodds P.N."/>
            <person name="Figueroa M."/>
        </authorList>
    </citation>
    <scope>NUCLEOTIDE SEQUENCE [LARGE SCALE GENOMIC DNA]</scope>
    <source>
        <strain evidence="2 3">Ug99</strain>
    </source>
</reference>
<feature type="region of interest" description="Disordered" evidence="1">
    <location>
        <begin position="224"/>
        <end position="256"/>
    </location>
</feature>
<feature type="compositionally biased region" description="Low complexity" evidence="1">
    <location>
        <begin position="3402"/>
        <end position="3423"/>
    </location>
</feature>
<feature type="compositionally biased region" description="Polar residues" evidence="1">
    <location>
        <begin position="512"/>
        <end position="524"/>
    </location>
</feature>
<feature type="region of interest" description="Disordered" evidence="1">
    <location>
        <begin position="3537"/>
        <end position="3614"/>
    </location>
</feature>
<feature type="compositionally biased region" description="Low complexity" evidence="1">
    <location>
        <begin position="3042"/>
        <end position="3106"/>
    </location>
</feature>
<feature type="compositionally biased region" description="Basic and acidic residues" evidence="1">
    <location>
        <begin position="872"/>
        <end position="888"/>
    </location>
</feature>
<evidence type="ECO:0000313" key="2">
    <source>
        <dbReference type="EMBL" id="KAA1078597.1"/>
    </source>
</evidence>
<feature type="compositionally biased region" description="Basic and acidic residues" evidence="1">
    <location>
        <begin position="2046"/>
        <end position="2070"/>
    </location>
</feature>
<feature type="compositionally biased region" description="Low complexity" evidence="1">
    <location>
        <begin position="2220"/>
        <end position="2235"/>
    </location>
</feature>
<feature type="compositionally biased region" description="Low complexity" evidence="1">
    <location>
        <begin position="2869"/>
        <end position="2888"/>
    </location>
</feature>
<feature type="compositionally biased region" description="Low complexity" evidence="1">
    <location>
        <begin position="3172"/>
        <end position="3267"/>
    </location>
</feature>
<organism evidence="2 3">
    <name type="scientific">Puccinia graminis f. sp. tritici</name>
    <dbReference type="NCBI Taxonomy" id="56615"/>
    <lineage>
        <taxon>Eukaryota</taxon>
        <taxon>Fungi</taxon>
        <taxon>Dikarya</taxon>
        <taxon>Basidiomycota</taxon>
        <taxon>Pucciniomycotina</taxon>
        <taxon>Pucciniomycetes</taxon>
        <taxon>Pucciniales</taxon>
        <taxon>Pucciniaceae</taxon>
        <taxon>Puccinia</taxon>
    </lineage>
</organism>
<feature type="compositionally biased region" description="Polar residues" evidence="1">
    <location>
        <begin position="3571"/>
        <end position="3583"/>
    </location>
</feature>
<feature type="compositionally biased region" description="Acidic residues" evidence="1">
    <location>
        <begin position="857"/>
        <end position="871"/>
    </location>
</feature>
<feature type="compositionally biased region" description="Low complexity" evidence="1">
    <location>
        <begin position="2895"/>
        <end position="2910"/>
    </location>
</feature>
<feature type="compositionally biased region" description="Low complexity" evidence="1">
    <location>
        <begin position="2918"/>
        <end position="2973"/>
    </location>
</feature>
<feature type="compositionally biased region" description="Low complexity" evidence="1">
    <location>
        <begin position="1658"/>
        <end position="1672"/>
    </location>
</feature>
<feature type="compositionally biased region" description="Low complexity" evidence="1">
    <location>
        <begin position="2756"/>
        <end position="2837"/>
    </location>
</feature>
<feature type="region of interest" description="Disordered" evidence="1">
    <location>
        <begin position="1163"/>
        <end position="1375"/>
    </location>
</feature>
<feature type="region of interest" description="Disordered" evidence="1">
    <location>
        <begin position="945"/>
        <end position="1097"/>
    </location>
</feature>
<name>A0A5B0MNJ5_PUCGR</name>
<feature type="compositionally biased region" description="Low complexity" evidence="1">
    <location>
        <begin position="693"/>
        <end position="713"/>
    </location>
</feature>
<feature type="compositionally biased region" description="Basic and acidic residues" evidence="1">
    <location>
        <begin position="1589"/>
        <end position="1607"/>
    </location>
</feature>
<feature type="region of interest" description="Disordered" evidence="1">
    <location>
        <begin position="1410"/>
        <end position="1529"/>
    </location>
</feature>
<feature type="compositionally biased region" description="Polar residues" evidence="1">
    <location>
        <begin position="2843"/>
        <end position="2862"/>
    </location>
</feature>
<feature type="compositionally biased region" description="Low complexity" evidence="1">
    <location>
        <begin position="1826"/>
        <end position="1841"/>
    </location>
</feature>
<feature type="compositionally biased region" description="Low complexity" evidence="1">
    <location>
        <begin position="2608"/>
        <end position="2631"/>
    </location>
</feature>
<feature type="compositionally biased region" description="Polar residues" evidence="1">
    <location>
        <begin position="1800"/>
        <end position="1817"/>
    </location>
</feature>
<comment type="caution">
    <text evidence="2">The sequence shown here is derived from an EMBL/GenBank/DDBJ whole genome shotgun (WGS) entry which is preliminary data.</text>
</comment>
<feature type="compositionally biased region" description="Polar residues" evidence="1">
    <location>
        <begin position="176"/>
        <end position="186"/>
    </location>
</feature>
<feature type="region of interest" description="Disordered" evidence="1">
    <location>
        <begin position="1571"/>
        <end position="3445"/>
    </location>
</feature>
<feature type="compositionally biased region" description="Polar residues" evidence="1">
    <location>
        <begin position="682"/>
        <end position="692"/>
    </location>
</feature>
<feature type="compositionally biased region" description="Low complexity" evidence="1">
    <location>
        <begin position="1770"/>
        <end position="1781"/>
    </location>
</feature>
<feature type="compositionally biased region" description="Polar residues" evidence="1">
    <location>
        <begin position="470"/>
        <end position="490"/>
    </location>
</feature>
<feature type="compositionally biased region" description="Polar residues" evidence="1">
    <location>
        <begin position="1896"/>
        <end position="1913"/>
    </location>
</feature>
<feature type="compositionally biased region" description="Low complexity" evidence="1">
    <location>
        <begin position="2404"/>
        <end position="2435"/>
    </location>
</feature>
<feature type="compositionally biased region" description="Basic and acidic residues" evidence="1">
    <location>
        <begin position="1178"/>
        <end position="1191"/>
    </location>
</feature>
<feature type="compositionally biased region" description="Basic and acidic residues" evidence="1">
    <location>
        <begin position="1286"/>
        <end position="1314"/>
    </location>
</feature>
<feature type="compositionally biased region" description="Low complexity" evidence="1">
    <location>
        <begin position="2692"/>
        <end position="2741"/>
    </location>
</feature>
<feature type="compositionally biased region" description="Basic and acidic residues" evidence="1">
    <location>
        <begin position="1678"/>
        <end position="1697"/>
    </location>
</feature>
<feature type="compositionally biased region" description="Low complexity" evidence="1">
    <location>
        <begin position="2534"/>
        <end position="2550"/>
    </location>
</feature>
<feature type="compositionally biased region" description="Low complexity" evidence="1">
    <location>
        <begin position="670"/>
        <end position="681"/>
    </location>
</feature>
<feature type="compositionally biased region" description="Basic and acidic residues" evidence="1">
    <location>
        <begin position="3764"/>
        <end position="3777"/>
    </location>
</feature>
<sequence>MTGSQFTSPNFPAHQGPSYLGRTSGEENRPINAPTELEADENRLRFDRSRIPVFNSEAPPNRLPPGQSPAARLDDQADAIHATAPVFIDRNLFPRSSDYPSDQVPSESSSFIHPAHPSYEQTIPSAQIPNFEGRNDLGSNLADIRNLPSQFEFKNPPGNPQTLPHENSFESYPGRSVTNEPSNNVAASPYTHLDRSIPIKARENQYYVADSHIIDDDSEASFDAEHGASKAHFEADRHQSEESHNLSVEDGHDELVPRAATPSITASSGGPKDKRLNEVGPQFRQEPCEDLHAGRSPHQGYLSTPTGELDRIHRQQDPLHEAEFTSSMDFSHGRAEENRFDPARPQFHVQQDEHFQAGRSSTMKDNTAPRGEPEKGQRQQDQPHAGDFQVEKTTAHEIDQAPPIKKSIATFHSPTKEHNLNESSKDIFSAHLTADLDPRPEFSFSPQVTHSKLNSPQSSEASLPLHSSSRGSQHENQPLSNSHQQVLPTDQAAQDRLSDNVFAGDAKISETILPNRQESSQSRSDFYHFPPYSSGLDSEASQGISNRDREEDLSQECRSGDSATDDQDHHHRQISGPSPATEKTRRKFYFNPELAASRNLDANETTVAMNIVPPNEEILDTEETQAALPGFELVSTLSEHTPVAGQVMGAHTDDETYSTQAHDRTEHISDSSSSADIPIESTVSATNQGHTRSISMTQQSSSSDNQNSIIIYSDHPPTQETHDTISESPSGNSPLLEEMQGSSLDDQEIHGVIDKVFDFSSTVDQRHDESSDASQSPPEQSELPIREPLRREPPADPSVLVTAEKENPEVGFFRGSTSTLSTRPYRSSSHESESEVSGEAVETLGEYLRPRHSILEPESEAAQEEASSDGEVDSHHEDNSHNRDRYELENVMDEEEFLPPGQEPTPYDMEGSEASFSDEDLDYSYTGDVPTTHLSTITELSESLAEAHLSRSPLSQNWPSQSSPAVQHESHIDEKPLGYTETHPVQLERTASLAGSSLAEDVSEDIPPRLEDSSQSHEITVESNDNQSRSLHRTSNHDLASLSHNSPRDIPVPQDDGSMVEHEMFRQEDSLSDVGHEHGPNISTELDQSSQLKEPELIPAAHNNESFVPPLPVANVIPANEVQINRSTVSDNQSTAQSDFHTEAMLTVDNLVEEVLSMIPEQNNKPIVLDSPVPAETHSFDNHSIEQEESGRTTPDSVLHASIREVTSDKVADSQETEAERIAHSDSAEPPSHPLKDDSLQLSVSDASAGTLDENTREVVSDPLSGNHETPVQHHPEAVEPPSQPPHEDSSQLVVGDEKHDEVEILRNEVRDSSDAADGPAITPVSPQEPLPDHNELPTLLSAALPTPEPAEFIEATASSEAQDVPTPAHSELPHEASIPVDILEEEVSSPTTKPLTEAVVIDQLLPVLTERPRNHTTGHAEEDAIERATPSNQSILDIVDQVSGHTEIEERPSHPSPTDEDSAGLSQVAPQNIPIPEDSTRLEEHEDIGLDDSFKDNTGHENAMITSPTTLAPTITAPPGDGIEAMQTSEAQAIDSQNDAVHPADGLVEEATSLSEKAAEQIINHEVAEALSQSPKDNSPHLVVGNANEEKVEIHSSHLSDVKDAVGDPASPTEEIPSNDLLADDPNLKSQPAQALVATEPPSVETKNLEELTGKGTTESSEPTDESTSPSLATDRLLVETEGPERHTIEHAETEIHAVAAEQIPNSPAKVPSHPQTDDITQIISSDPKDEMVGTPSKRFQDPSGAEEVRSTTTAPPEQLQPAISQESTIQPTLAPAAQPTPGPVDATDGIKAPGAQVLHSTIAETDTGPAQSEINTEAELTVKSSAENAPSSSLSSELPQDNAVLDQQISAETGSLEHHPTKPPMPFDATESIAPPVNVKDTIPSSEVEVQANDKVSGNTAIETNPLQPILSNGDLAGFSPVPPQDVPIPESKASVAPQDIPIPESKASMTEPETGKQDDSLRLDLGHADTAPPSPLDKSSPEGHESISALGSSESVVAPVDATETTSASVAQTIQPSGDRQLQIEIESLDNHDMEQALQLPRSPEELESKPTTDLEVSREGVPHDGTQDSESTSIDAEAAPQEAEPAPQEAEPVPQESKPAPQETELSPQESESAPLEAESAPQESGSAPQESKPVPEESESAPQEPEPAPQDSQPAPQEPESAPQDPQPALQEAQTAPQQSESAPREAEPVPQESEPAPQEPESAPQEPKSTPQDSQPAPQEAETAPQPSESAPREAEPFPQESEPAPQEPEPAPQETETAPQESEPAPQETESAPQESESAPQEPESVPQEAESAPQDPQPALQESETAPQESEPAPQESESAPQEANPVPQDSEPAPQEPESTPHDSQPAPQEAETAPHQPAPQESETAPQPSESAHREAEPVPQESEPAPQEPEPAPQDSQPAPQEAETAPQESEPAPQEAETAPQESKSAPQEPESAPQEAKSAPQDSQPALQEFETAPQESEPAPQESKSAPQEADPVPQESEPAPQEPESTPHGSQPAPQEAETAPQEPEPAPQETESASQQFESAPQEAEPVPQESEPAPQEPEPAPQEPETAPQESEPAPQEAETAPQESESAPQEPESAPQEAESAPQDPQSALQESETAPQESEPAPQESESAPQEADPVPQDSEPAPQEPESTPHDSQPAPQEAETAPHQPAPQESETAPQEPQSAPPDTQPAPQEAESAPQDSQPAPQEAEAAPQESEPAPQEAEPVPQESESAPQEPESAPQEAKSAPQDPQPALQEFEPAPQESEPAPQESESAPQEAEPVPQESESAPQEPESAPQEPETAPQESEPAPQEAETAPQESESAPQEPESAPQEAESAPQDPQPALQESETAPQESEPAPQQSESAPREAEPVPQESEPAPQEPESAPQEPKSTPQDSQPAPQEAETAPQPSESAPREAEPFPQESEPAPQEPEPALQESETAPQESEPAPQESESAPQEADPVPQESEPAPQEPESTPHDSQPAPQEAETAPQESEPAPQETESAPQEAESAPQESETAHQEPQSAPQDTQPAPQEAESAPQDSQPAPQEAESAPQESESAPQEPESAPQEAESAPQDPQPAPQESEPAPQESESAPQEAEPVPQESELAPQEPESTPQDSQPAPQEAEAAPQESEPAPQESEPAPQETKSAPQEAEPVPQESELAPQEPKSTPQDSQPAPQEAEAAPQESEPAPQEPESAPQEAEPAPQELDPAPQDTQPAPQEAESAPQDSQPAPQDSQPAPQEAETAPQESESAPQESEPASQEPETAPREAESAPQESGPAPQESKPVPEEPESASQEAESAPQEAEPAPQESKPAHHEPESASQEPESAPQDPQPAPQDPQPALEEPESTPQESEPAPQEAESAPQEAEQESESAPQEAEPSPQEPKSAPQEAEPAPQESKPAPQEAESAPQESESGPQETESAPQELDPTPQEPLVNAAVGMKPALTPKTLSELHLATFLSTPPVSSTSVPQPPINLSANGKAWPAAPAVSNVHREVILPARMKKISTISNSSARTLFMKDLATFAFPFSPPQPLTRKPVINSEAPTTSPTGPTSPPPRAPQPHHQNTSSSPSTRAKSISSRHKLIKPYPSLKRTRATESPDHRSRRSSYRSFTFLNTIAPQATDGARGVHRTRSIKMSEFGLGHKSHKRRSARPEQNNDLGDAFAIIEMSDAMPYTPRSDRYVNPTISRRLSTSVKDILHKRNNRHNLLGKSPLDDVYLAEDFHFDMERELANLPESLSEEEFQTVEIATAGPSVPRDNQSRLEDHNVRRSVETNQSTKPSASDDRKGKKHRRVRSKLAEATISIADKIIRN</sequence>
<feature type="compositionally biased region" description="Low complexity" evidence="1">
    <location>
        <begin position="3324"/>
        <end position="3334"/>
    </location>
</feature>
<feature type="compositionally biased region" description="Polar residues" evidence="1">
    <location>
        <begin position="1752"/>
        <end position="1769"/>
    </location>
</feature>
<feature type="compositionally biased region" description="Basic and acidic residues" evidence="1">
    <location>
        <begin position="40"/>
        <end position="50"/>
    </location>
</feature>
<dbReference type="EMBL" id="VDEP01000449">
    <property type="protein sequence ID" value="KAA1078597.1"/>
    <property type="molecule type" value="Genomic_DNA"/>
</dbReference>
<feature type="compositionally biased region" description="Polar residues" evidence="1">
    <location>
        <begin position="1715"/>
        <end position="1726"/>
    </location>
</feature>
<feature type="region of interest" description="Disordered" evidence="1">
    <location>
        <begin position="763"/>
        <end position="930"/>
    </location>
</feature>
<feature type="compositionally biased region" description="Basic and acidic residues" evidence="1">
    <location>
        <begin position="1956"/>
        <end position="1970"/>
    </location>
</feature>
<feature type="compositionally biased region" description="Low complexity" evidence="1">
    <location>
        <begin position="3119"/>
        <end position="3146"/>
    </location>
</feature>
<proteinExistence type="predicted"/>
<evidence type="ECO:0000256" key="1">
    <source>
        <dbReference type="SAM" id="MobiDB-lite"/>
    </source>
</evidence>
<feature type="compositionally biased region" description="Low complexity" evidence="1">
    <location>
        <begin position="1337"/>
        <end position="1346"/>
    </location>
</feature>
<feature type="compositionally biased region" description="Basic and acidic residues" evidence="1">
    <location>
        <begin position="1411"/>
        <end position="1427"/>
    </location>
</feature>
<protein>
    <submittedName>
        <fullName evidence="2">Uncharacterized protein</fullName>
    </submittedName>
</protein>
<feature type="region of interest" description="Disordered" evidence="1">
    <location>
        <begin position="508"/>
        <end position="585"/>
    </location>
</feature>
<feature type="region of interest" description="Disordered" evidence="1">
    <location>
        <begin position="149"/>
        <end position="189"/>
    </location>
</feature>
<dbReference type="Proteomes" id="UP000325313">
    <property type="component" value="Unassembled WGS sequence"/>
</dbReference>
<feature type="compositionally biased region" description="Low complexity" evidence="1">
    <location>
        <begin position="1506"/>
        <end position="1520"/>
    </location>
</feature>
<feature type="region of interest" description="Disordered" evidence="1">
    <location>
        <begin position="655"/>
        <end position="743"/>
    </location>
</feature>
<feature type="compositionally biased region" description="Low complexity" evidence="1">
    <location>
        <begin position="2560"/>
        <end position="2601"/>
    </location>
</feature>
<feature type="region of interest" description="Disordered" evidence="1">
    <location>
        <begin position="1"/>
        <end position="71"/>
    </location>
</feature>
<feature type="compositionally biased region" description="Low complexity" evidence="1">
    <location>
        <begin position="2109"/>
        <end position="2129"/>
    </location>
</feature>
<feature type="compositionally biased region" description="Basic and acidic residues" evidence="1">
    <location>
        <begin position="1202"/>
        <end position="1227"/>
    </location>
</feature>
<feature type="compositionally biased region" description="Low complexity" evidence="1">
    <location>
        <begin position="3296"/>
        <end position="3315"/>
    </location>
</feature>
<feature type="compositionally biased region" description="Polar residues" evidence="1">
    <location>
        <begin position="444"/>
        <end position="457"/>
    </location>
</feature>
<feature type="compositionally biased region" description="Low complexity" evidence="1">
    <location>
        <begin position="2259"/>
        <end position="2301"/>
    </location>
</feature>
<feature type="compositionally biased region" description="Basic and acidic residues" evidence="1">
    <location>
        <begin position="1479"/>
        <end position="1500"/>
    </location>
</feature>
<feature type="compositionally biased region" description="Low complexity" evidence="1">
    <location>
        <begin position="2194"/>
        <end position="2213"/>
    </location>
</feature>
<feature type="compositionally biased region" description="Polar residues" evidence="1">
    <location>
        <begin position="535"/>
        <end position="545"/>
    </location>
</feature>
<feature type="compositionally biased region" description="Polar residues" evidence="1">
    <location>
        <begin position="3011"/>
        <end position="3031"/>
    </location>
</feature>
<feature type="compositionally biased region" description="Polar residues" evidence="1">
    <location>
        <begin position="1"/>
        <end position="10"/>
    </location>
</feature>
<gene>
    <name evidence="2" type="ORF">PGTUg99_011078</name>
</gene>
<feature type="compositionally biased region" description="Polar residues" evidence="1">
    <location>
        <begin position="952"/>
        <end position="965"/>
    </location>
</feature>
<feature type="compositionally biased region" description="Low complexity" evidence="1">
    <location>
        <begin position="2080"/>
        <end position="2100"/>
    </location>
</feature>
<feature type="compositionally biased region" description="Basic and acidic residues" evidence="1">
    <location>
        <begin position="784"/>
        <end position="794"/>
    </location>
</feature>
<feature type="compositionally biased region" description="Basic and acidic residues" evidence="1">
    <location>
        <begin position="1059"/>
        <end position="1079"/>
    </location>
</feature>
<feature type="region of interest" description="Disordered" evidence="1">
    <location>
        <begin position="3756"/>
        <end position="3800"/>
    </location>
</feature>
<evidence type="ECO:0000313" key="3">
    <source>
        <dbReference type="Proteomes" id="UP000325313"/>
    </source>
</evidence>
<feature type="region of interest" description="Disordered" evidence="1">
    <location>
        <begin position="439"/>
        <end position="490"/>
    </location>
</feature>
<feature type="compositionally biased region" description="Polar residues" evidence="1">
    <location>
        <begin position="2668"/>
        <end position="2679"/>
    </location>
</feature>
<feature type="compositionally biased region" description="Polar residues" evidence="1">
    <location>
        <begin position="1081"/>
        <end position="1092"/>
    </location>
</feature>
<feature type="compositionally biased region" description="Low complexity" evidence="1">
    <location>
        <begin position="2486"/>
        <end position="2527"/>
    </location>
</feature>
<feature type="compositionally biased region" description="Polar residues" evidence="1">
    <location>
        <begin position="2177"/>
        <end position="2187"/>
    </location>
</feature>
<accession>A0A5B0MNJ5</accession>
<feature type="compositionally biased region" description="Low complexity" evidence="1">
    <location>
        <begin position="2154"/>
        <end position="2174"/>
    </location>
</feature>
<feature type="compositionally biased region" description="Low complexity" evidence="1">
    <location>
        <begin position="458"/>
        <end position="469"/>
    </location>
</feature>
<feature type="compositionally biased region" description="Polar residues" evidence="1">
    <location>
        <begin position="2369"/>
        <end position="2380"/>
    </location>
</feature>
<feature type="compositionally biased region" description="Low complexity" evidence="1">
    <location>
        <begin position="3344"/>
        <end position="3395"/>
    </location>
</feature>
<feature type="compositionally biased region" description="Low complexity" evidence="1">
    <location>
        <begin position="2309"/>
        <end position="2332"/>
    </location>
</feature>
<feature type="region of interest" description="Disordered" evidence="1">
    <location>
        <begin position="353"/>
        <end position="385"/>
    </location>
</feature>
<feature type="compositionally biased region" description="Basic and acidic residues" evidence="1">
    <location>
        <begin position="1006"/>
        <end position="1015"/>
    </location>
</feature>
<feature type="compositionally biased region" description="Polar residues" evidence="1">
    <location>
        <begin position="815"/>
        <end position="826"/>
    </location>
</feature>
<feature type="compositionally biased region" description="Polar residues" evidence="1">
    <location>
        <begin position="2006"/>
        <end position="2023"/>
    </location>
</feature>